<feature type="transmembrane region" description="Helical" evidence="2">
    <location>
        <begin position="537"/>
        <end position="557"/>
    </location>
</feature>
<evidence type="ECO:0000313" key="3">
    <source>
        <dbReference type="EMBL" id="MDT0430239.1"/>
    </source>
</evidence>
<name>A0ABU2RN09_9ACTN</name>
<sequence length="1051" mass="109023">MSWLSRFSLAQRALIGLMSIVALVFGAIAIPQLKQQLLPTIELPMVSVLAPYQGASPDVVEKQVVEPLENAIKAVDGVEGITSTAGEGNAVVMATFDFGDEGTKQLVADIQQAVNRARAQLPTDVDPQVVAGSTDDIPTVVLAVTSDKDQQALADQLDRTVVPAIEDIDGVGQVSVDGVQELQISVVPDDRKLAAAGLNAASLAQALQAGGATVPAGSFSEAGKSRTIQVGGSFTSLRQIEDLKVSAKDEASGTPAKPVRVGDVATVKQEPATAVSITRTNGKPSLAVVATMDKDGSAVAISDAVQDLLPDLRKDLGAGAELTVVSDQGPAVSKAISGLTTEGALGLVFAVVVILVFLASIRSTLVTAVSIPLSVVLALLVLWTRDLSLNMLTLGALTIAIGRVVDDSIVVLENIKRHLGYGEERQSAIITAVKEVAGAVTSSTLTTVAVFLPIGLVGGMVGQLFGSFSLTVTAALLASLLVSLTVVPVLSYWFLRAPEGTEENPAEARRKAEEKEAASRLQRIYVPVLRFATRRRVTSIVIAFVVLFGTFGMAPLLKTNFFDAGEQEVLSVKQELTPGTSLEAADEAAKKVEKVLTADEGVEDYQVTVGSSGFMAAFGGGTGANQASYQITLKDSADYEATEKRIDEALGELDGIGDTTIAAGDGFGSQDLSVVVKAADGDVLKKASEMVRKEVATLEDVTDVQSDLAQSVPRISVKANDKAADAGFDQTTLGAVVAGAVRGTPSGKAVMDDTERDVVVKSAHPATTMAELENLPLGPVKLGQIADVELVPGPVSMTRIDGQRAATVTAKPTGDNTGAVSASLQTKIDALDLPEGATATIGGVTQDQDDAFIKLGLAMLAAIAIVFMLLVATFRSLIQPLILLVSIPFAATGALGLLIVTGTPMGVPAMIGMLMLIGIVVTNAIVLIDLINQYRAQGMGVVEAVLEGGRHRLRPILMTALATIFALLPMALGVTGEGGFISQPLAVVVIGGLISSTLLTLLLVPTLYAMVELRKERRAEKKAARRAAQSGEAAPGTPEEATSDEPEPAKA</sequence>
<dbReference type="InterPro" id="IPR001036">
    <property type="entry name" value="Acrflvin-R"/>
</dbReference>
<feature type="transmembrane region" description="Helical" evidence="2">
    <location>
        <begin position="985"/>
        <end position="1011"/>
    </location>
</feature>
<organism evidence="3 4">
    <name type="scientific">Streptomyces salyersiae</name>
    <dbReference type="NCBI Taxonomy" id="3075530"/>
    <lineage>
        <taxon>Bacteria</taxon>
        <taxon>Bacillati</taxon>
        <taxon>Actinomycetota</taxon>
        <taxon>Actinomycetes</taxon>
        <taxon>Kitasatosporales</taxon>
        <taxon>Streptomycetaceae</taxon>
        <taxon>Streptomyces</taxon>
    </lineage>
</organism>
<feature type="transmembrane region" description="Helical" evidence="2">
    <location>
        <begin position="365"/>
        <end position="383"/>
    </location>
</feature>
<dbReference type="Proteomes" id="UP001183777">
    <property type="component" value="Unassembled WGS sequence"/>
</dbReference>
<dbReference type="Pfam" id="PF00873">
    <property type="entry name" value="ACR_tran"/>
    <property type="match status" value="1"/>
</dbReference>
<feature type="transmembrane region" description="Helical" evidence="2">
    <location>
        <begin position="389"/>
        <end position="415"/>
    </location>
</feature>
<accession>A0ABU2RN09</accession>
<dbReference type="Gene3D" id="3.30.70.1320">
    <property type="entry name" value="Multidrug efflux transporter AcrB pore domain like"/>
    <property type="match status" value="1"/>
</dbReference>
<keyword evidence="2" id="KW-0472">Membrane</keyword>
<feature type="transmembrane region" description="Helical" evidence="2">
    <location>
        <begin position="953"/>
        <end position="973"/>
    </location>
</feature>
<keyword evidence="4" id="KW-1185">Reference proteome</keyword>
<dbReference type="SUPFAM" id="SSF82866">
    <property type="entry name" value="Multidrug efflux transporter AcrB transmembrane domain"/>
    <property type="match status" value="2"/>
</dbReference>
<feature type="transmembrane region" description="Helical" evidence="2">
    <location>
        <begin position="907"/>
        <end position="932"/>
    </location>
</feature>
<gene>
    <name evidence="3" type="ORF">RM649_21650</name>
</gene>
<evidence type="ECO:0000256" key="1">
    <source>
        <dbReference type="SAM" id="MobiDB-lite"/>
    </source>
</evidence>
<dbReference type="PANTHER" id="PTHR32063">
    <property type="match status" value="1"/>
</dbReference>
<protein>
    <submittedName>
        <fullName evidence="3">Efflux RND transporter permease subunit</fullName>
    </submittedName>
</protein>
<dbReference type="PANTHER" id="PTHR32063:SF0">
    <property type="entry name" value="SWARMING MOTILITY PROTEIN SWRC"/>
    <property type="match status" value="1"/>
</dbReference>
<reference evidence="4" key="1">
    <citation type="submission" date="2023-07" db="EMBL/GenBank/DDBJ databases">
        <title>30 novel species of actinomycetes from the DSMZ collection.</title>
        <authorList>
            <person name="Nouioui I."/>
        </authorList>
    </citation>
    <scope>NUCLEOTIDE SEQUENCE [LARGE SCALE GENOMIC DNA]</scope>
    <source>
        <strain evidence="4">DSM 41770</strain>
    </source>
</reference>
<evidence type="ECO:0000256" key="2">
    <source>
        <dbReference type="SAM" id="Phobius"/>
    </source>
</evidence>
<dbReference type="Gene3D" id="1.20.1640.10">
    <property type="entry name" value="Multidrug efflux transporter AcrB transmembrane domain"/>
    <property type="match status" value="2"/>
</dbReference>
<feature type="transmembrane region" description="Helical" evidence="2">
    <location>
        <begin position="855"/>
        <end position="874"/>
    </location>
</feature>
<dbReference type="SUPFAM" id="SSF82714">
    <property type="entry name" value="Multidrug efflux transporter AcrB TolC docking domain, DN and DC subdomains"/>
    <property type="match status" value="1"/>
</dbReference>
<evidence type="ECO:0000313" key="4">
    <source>
        <dbReference type="Proteomes" id="UP001183777"/>
    </source>
</evidence>
<comment type="caution">
    <text evidence="3">The sequence shown here is derived from an EMBL/GenBank/DDBJ whole genome shotgun (WGS) entry which is preliminary data.</text>
</comment>
<feature type="compositionally biased region" description="Acidic residues" evidence="1">
    <location>
        <begin position="1041"/>
        <end position="1051"/>
    </location>
</feature>
<dbReference type="Gene3D" id="3.30.2090.10">
    <property type="entry name" value="Multidrug efflux transporter AcrB TolC docking domain, DN and DC subdomains"/>
    <property type="match status" value="2"/>
</dbReference>
<dbReference type="PRINTS" id="PR00702">
    <property type="entry name" value="ACRIFLAVINRP"/>
</dbReference>
<dbReference type="EMBL" id="JAVREX010000009">
    <property type="protein sequence ID" value="MDT0430239.1"/>
    <property type="molecule type" value="Genomic_DNA"/>
</dbReference>
<keyword evidence="2" id="KW-0812">Transmembrane</keyword>
<feature type="region of interest" description="Disordered" evidence="1">
    <location>
        <begin position="1021"/>
        <end position="1051"/>
    </location>
</feature>
<keyword evidence="2" id="KW-1133">Transmembrane helix</keyword>
<feature type="transmembrane region" description="Helical" evidence="2">
    <location>
        <begin position="468"/>
        <end position="495"/>
    </location>
</feature>
<dbReference type="RefSeq" id="WP_311658777.1">
    <property type="nucleotide sequence ID" value="NZ_JAVREX010000009.1"/>
</dbReference>
<dbReference type="Gene3D" id="3.30.70.1430">
    <property type="entry name" value="Multidrug efflux transporter AcrB pore domain"/>
    <property type="match status" value="2"/>
</dbReference>
<proteinExistence type="predicted"/>
<dbReference type="SUPFAM" id="SSF82693">
    <property type="entry name" value="Multidrug efflux transporter AcrB pore domain, PN1, PN2, PC1 and PC2 subdomains"/>
    <property type="match status" value="3"/>
</dbReference>
<dbReference type="InterPro" id="IPR027463">
    <property type="entry name" value="AcrB_DN_DC_subdom"/>
</dbReference>
<feature type="transmembrane region" description="Helical" evidence="2">
    <location>
        <begin position="335"/>
        <end position="358"/>
    </location>
</feature>
<feature type="transmembrane region" description="Helical" evidence="2">
    <location>
        <begin position="436"/>
        <end position="456"/>
    </location>
</feature>
<feature type="transmembrane region" description="Helical" evidence="2">
    <location>
        <begin position="881"/>
        <end position="901"/>
    </location>
</feature>
<dbReference type="Gene3D" id="3.30.70.1440">
    <property type="entry name" value="Multidrug efflux transporter AcrB pore domain"/>
    <property type="match status" value="1"/>
</dbReference>